<evidence type="ECO:0000313" key="2">
    <source>
        <dbReference type="Proteomes" id="UP000536262"/>
    </source>
</evidence>
<dbReference type="AlphaFoldDB" id="A0A7X0F5K1"/>
<dbReference type="RefSeq" id="WP_184698606.1">
    <property type="nucleotide sequence ID" value="NZ_BAABEG010000001.1"/>
</dbReference>
<dbReference type="EMBL" id="JACHOU010000002">
    <property type="protein sequence ID" value="MBB6353514.1"/>
    <property type="molecule type" value="Genomic_DNA"/>
</dbReference>
<keyword evidence="2" id="KW-1185">Reference proteome</keyword>
<gene>
    <name evidence="1" type="ORF">GGR00_001282</name>
</gene>
<name>A0A7X0F5K1_9HYPH</name>
<proteinExistence type="predicted"/>
<evidence type="ECO:0000313" key="1">
    <source>
        <dbReference type="EMBL" id="MBB6353514.1"/>
    </source>
</evidence>
<accession>A0A7X0F5K1</accession>
<reference evidence="1 2" key="1">
    <citation type="submission" date="2020-08" db="EMBL/GenBank/DDBJ databases">
        <title>Genomic Encyclopedia of Type Strains, Phase IV (KMG-IV): sequencing the most valuable type-strain genomes for metagenomic binning, comparative biology and taxonomic classification.</title>
        <authorList>
            <person name="Goeker M."/>
        </authorList>
    </citation>
    <scope>NUCLEOTIDE SEQUENCE [LARGE SCALE GENOMIC DNA]</scope>
    <source>
        <strain evidence="1 2">DSM 7051</strain>
    </source>
</reference>
<protein>
    <submittedName>
        <fullName evidence="1">Uncharacterized protein</fullName>
    </submittedName>
</protein>
<comment type="caution">
    <text evidence="1">The sequence shown here is derived from an EMBL/GenBank/DDBJ whole genome shotgun (WGS) entry which is preliminary data.</text>
</comment>
<dbReference type="Proteomes" id="UP000536262">
    <property type="component" value="Unassembled WGS sequence"/>
</dbReference>
<organism evidence="1 2">
    <name type="scientific">Aminobacter aganoensis</name>
    <dbReference type="NCBI Taxonomy" id="83264"/>
    <lineage>
        <taxon>Bacteria</taxon>
        <taxon>Pseudomonadati</taxon>
        <taxon>Pseudomonadota</taxon>
        <taxon>Alphaproteobacteria</taxon>
        <taxon>Hyphomicrobiales</taxon>
        <taxon>Phyllobacteriaceae</taxon>
        <taxon>Aminobacter</taxon>
    </lineage>
</organism>
<sequence>MTPRAAVLLSYFTGLAPVGETFEVPRKWIMEDLEIGSSQTFAVLIRELVSTRRIRQIARGYAGTSGIFTVIRRLEQA</sequence>